<evidence type="ECO:0000313" key="3">
    <source>
        <dbReference type="Proteomes" id="UP000004750"/>
    </source>
</evidence>
<dbReference type="EMBL" id="AGCM01000068">
    <property type="protein sequence ID" value="EHM54519.1"/>
    <property type="molecule type" value="Genomic_DNA"/>
</dbReference>
<evidence type="ECO:0000256" key="1">
    <source>
        <dbReference type="SAM" id="MobiDB-lite"/>
    </source>
</evidence>
<sequence>MGGVEHQDIGGHQHRIGKQPHGDAVVRVVVALGDVGVHRRFVGVGAVHQALGADTVEDPGEFGDFRDIGLAVEGDAFRIKTAGEPGSGNGEGGAVDLLRVVAFDDAVVIGEEEEGFFAAAGLTCGDGGADGADVVAEVRDAGSGDAGENTGVAHAKFLNDLKNGAGLYRRTAKIRRLCRHLARFSL</sequence>
<proteinExistence type="predicted"/>
<evidence type="ECO:0000313" key="2">
    <source>
        <dbReference type="EMBL" id="EHM54519.1"/>
    </source>
</evidence>
<comment type="caution">
    <text evidence="2">The sequence shown here is derived from an EMBL/GenBank/DDBJ whole genome shotgun (WGS) entry which is preliminary data.</text>
</comment>
<feature type="compositionally biased region" description="Basic and acidic residues" evidence="1">
    <location>
        <begin position="1"/>
        <end position="11"/>
    </location>
</feature>
<dbReference type="STRING" id="797473.HMPREF9080_01230"/>
<reference evidence="2 3" key="1">
    <citation type="submission" date="2011-08" db="EMBL/GenBank/DDBJ databases">
        <authorList>
            <person name="Weinstock G."/>
            <person name="Sodergren E."/>
            <person name="Clifton S."/>
            <person name="Fulton L."/>
            <person name="Fulton B."/>
            <person name="Courtney L."/>
            <person name="Fronick C."/>
            <person name="Harrison M."/>
            <person name="Strong C."/>
            <person name="Farmer C."/>
            <person name="Delahaunty K."/>
            <person name="Markovic C."/>
            <person name="Hall O."/>
            <person name="Minx P."/>
            <person name="Tomlinson C."/>
            <person name="Mitreva M."/>
            <person name="Hou S."/>
            <person name="Chen J."/>
            <person name="Wollam A."/>
            <person name="Pepin K.H."/>
            <person name="Johnson M."/>
            <person name="Bhonagiri V."/>
            <person name="Zhang X."/>
            <person name="Suruliraj S."/>
            <person name="Warren W."/>
            <person name="Chinwalla A."/>
            <person name="Mardis E.R."/>
            <person name="Wilson R.K."/>
        </authorList>
    </citation>
    <scope>NUCLEOTIDE SEQUENCE [LARGE SCALE GENOMIC DNA]</scope>
    <source>
        <strain evidence="2 3">F0432</strain>
    </source>
</reference>
<name>G9ZEP9_9GAMM</name>
<gene>
    <name evidence="2" type="ORF">HMPREF9080_01230</name>
</gene>
<dbReference type="AlphaFoldDB" id="G9ZEP9"/>
<dbReference type="HOGENOM" id="CLU_1451987_0_0_6"/>
<organism evidence="2 3">
    <name type="scientific">Cardiobacterium valvarum F0432</name>
    <dbReference type="NCBI Taxonomy" id="797473"/>
    <lineage>
        <taxon>Bacteria</taxon>
        <taxon>Pseudomonadati</taxon>
        <taxon>Pseudomonadota</taxon>
        <taxon>Gammaproteobacteria</taxon>
        <taxon>Cardiobacteriales</taxon>
        <taxon>Cardiobacteriaceae</taxon>
        <taxon>Cardiobacterium</taxon>
    </lineage>
</organism>
<feature type="region of interest" description="Disordered" evidence="1">
    <location>
        <begin position="1"/>
        <end position="20"/>
    </location>
</feature>
<protein>
    <submittedName>
        <fullName evidence="2">Uncharacterized protein</fullName>
    </submittedName>
</protein>
<dbReference type="Proteomes" id="UP000004750">
    <property type="component" value="Unassembled WGS sequence"/>
</dbReference>
<accession>G9ZEP9</accession>